<reference evidence="2 3" key="1">
    <citation type="submission" date="2019-05" db="EMBL/GenBank/DDBJ databases">
        <title>Another draft genome of Portunus trituberculatus and its Hox gene families provides insights of decapod evolution.</title>
        <authorList>
            <person name="Jeong J.-H."/>
            <person name="Song I."/>
            <person name="Kim S."/>
            <person name="Choi T."/>
            <person name="Kim D."/>
            <person name="Ryu S."/>
            <person name="Kim W."/>
        </authorList>
    </citation>
    <scope>NUCLEOTIDE SEQUENCE [LARGE SCALE GENOMIC DNA]</scope>
    <source>
        <tissue evidence="2">Muscle</tissue>
    </source>
</reference>
<dbReference type="EMBL" id="VSRR010068067">
    <property type="protein sequence ID" value="MPC85324.1"/>
    <property type="molecule type" value="Genomic_DNA"/>
</dbReference>
<sequence>MNDKGDESINNRCNNDQENSITNSKNTNAYKNSNDENECSCDNSFSDESNKNSNATNRRSLHY</sequence>
<feature type="compositionally biased region" description="Polar residues" evidence="1">
    <location>
        <begin position="10"/>
        <end position="32"/>
    </location>
</feature>
<accession>A0A5B7IYL4</accession>
<name>A0A5B7IYL4_PORTR</name>
<evidence type="ECO:0000313" key="2">
    <source>
        <dbReference type="EMBL" id="MPC85324.1"/>
    </source>
</evidence>
<gene>
    <name evidence="2" type="ORF">E2C01_080093</name>
</gene>
<proteinExistence type="predicted"/>
<feature type="compositionally biased region" description="Polar residues" evidence="1">
    <location>
        <begin position="40"/>
        <end position="63"/>
    </location>
</feature>
<evidence type="ECO:0000313" key="3">
    <source>
        <dbReference type="Proteomes" id="UP000324222"/>
    </source>
</evidence>
<evidence type="ECO:0000256" key="1">
    <source>
        <dbReference type="SAM" id="MobiDB-lite"/>
    </source>
</evidence>
<dbReference type="AlphaFoldDB" id="A0A5B7IYL4"/>
<protein>
    <submittedName>
        <fullName evidence="2">Uncharacterized protein</fullName>
    </submittedName>
</protein>
<keyword evidence="3" id="KW-1185">Reference proteome</keyword>
<organism evidence="2 3">
    <name type="scientific">Portunus trituberculatus</name>
    <name type="common">Swimming crab</name>
    <name type="synonym">Neptunus trituberculatus</name>
    <dbReference type="NCBI Taxonomy" id="210409"/>
    <lineage>
        <taxon>Eukaryota</taxon>
        <taxon>Metazoa</taxon>
        <taxon>Ecdysozoa</taxon>
        <taxon>Arthropoda</taxon>
        <taxon>Crustacea</taxon>
        <taxon>Multicrustacea</taxon>
        <taxon>Malacostraca</taxon>
        <taxon>Eumalacostraca</taxon>
        <taxon>Eucarida</taxon>
        <taxon>Decapoda</taxon>
        <taxon>Pleocyemata</taxon>
        <taxon>Brachyura</taxon>
        <taxon>Eubrachyura</taxon>
        <taxon>Portunoidea</taxon>
        <taxon>Portunidae</taxon>
        <taxon>Portuninae</taxon>
        <taxon>Portunus</taxon>
    </lineage>
</organism>
<feature type="region of interest" description="Disordered" evidence="1">
    <location>
        <begin position="1"/>
        <end position="63"/>
    </location>
</feature>
<comment type="caution">
    <text evidence="2">The sequence shown here is derived from an EMBL/GenBank/DDBJ whole genome shotgun (WGS) entry which is preliminary data.</text>
</comment>
<dbReference type="Proteomes" id="UP000324222">
    <property type="component" value="Unassembled WGS sequence"/>
</dbReference>